<feature type="transmembrane region" description="Helical" evidence="8">
    <location>
        <begin position="193"/>
        <end position="212"/>
    </location>
</feature>
<keyword evidence="5" id="KW-0769">Symport</keyword>
<dbReference type="PROSITE" id="PS50850">
    <property type="entry name" value="MFS"/>
    <property type="match status" value="1"/>
</dbReference>
<evidence type="ECO:0000256" key="6">
    <source>
        <dbReference type="ARBA" id="ARBA00022989"/>
    </source>
</evidence>
<dbReference type="InterPro" id="IPR036259">
    <property type="entry name" value="MFS_trans_sf"/>
</dbReference>
<dbReference type="Gene3D" id="1.20.1250.20">
    <property type="entry name" value="MFS general substrate transporter like domains"/>
    <property type="match status" value="2"/>
</dbReference>
<evidence type="ECO:0000256" key="3">
    <source>
        <dbReference type="ARBA" id="ARBA00022475"/>
    </source>
</evidence>
<name>A0AAW4G1H2_GORRU</name>
<evidence type="ECO:0000256" key="1">
    <source>
        <dbReference type="ARBA" id="ARBA00004651"/>
    </source>
</evidence>
<feature type="transmembrane region" description="Helical" evidence="8">
    <location>
        <begin position="53"/>
        <end position="76"/>
    </location>
</feature>
<proteinExistence type="predicted"/>
<feature type="transmembrane region" description="Helical" evidence="8">
    <location>
        <begin position="308"/>
        <end position="329"/>
    </location>
</feature>
<comment type="subcellular location">
    <subcellularLocation>
        <location evidence="1">Cell membrane</location>
        <topology evidence="1">Multi-pass membrane protein</topology>
    </subcellularLocation>
</comment>
<feature type="transmembrane region" description="Helical" evidence="8">
    <location>
        <begin position="335"/>
        <end position="358"/>
    </location>
</feature>
<dbReference type="PANTHER" id="PTHR43528">
    <property type="entry name" value="ALPHA-KETOGLUTARATE PERMEASE"/>
    <property type="match status" value="1"/>
</dbReference>
<dbReference type="EMBL" id="JAFFGU010000001">
    <property type="protein sequence ID" value="MBM7276958.1"/>
    <property type="molecule type" value="Genomic_DNA"/>
</dbReference>
<dbReference type="SUPFAM" id="SSF103473">
    <property type="entry name" value="MFS general substrate transporter"/>
    <property type="match status" value="1"/>
</dbReference>
<evidence type="ECO:0000313" key="10">
    <source>
        <dbReference type="EMBL" id="MBM7276958.1"/>
    </source>
</evidence>
<organism evidence="10 11">
    <name type="scientific">Gordonia rubripertincta</name>
    <name type="common">Rhodococcus corallinus</name>
    <dbReference type="NCBI Taxonomy" id="36822"/>
    <lineage>
        <taxon>Bacteria</taxon>
        <taxon>Bacillati</taxon>
        <taxon>Actinomycetota</taxon>
        <taxon>Actinomycetes</taxon>
        <taxon>Mycobacteriales</taxon>
        <taxon>Gordoniaceae</taxon>
        <taxon>Gordonia</taxon>
    </lineage>
</organism>
<keyword evidence="2" id="KW-0813">Transport</keyword>
<comment type="caution">
    <text evidence="10">The sequence shown here is derived from an EMBL/GenBank/DDBJ whole genome shotgun (WGS) entry which is preliminary data.</text>
</comment>
<evidence type="ECO:0000256" key="4">
    <source>
        <dbReference type="ARBA" id="ARBA00022692"/>
    </source>
</evidence>
<gene>
    <name evidence="10" type="ORF">JTZ10_04230</name>
</gene>
<evidence type="ECO:0000256" key="5">
    <source>
        <dbReference type="ARBA" id="ARBA00022847"/>
    </source>
</evidence>
<feature type="transmembrane region" description="Helical" evidence="8">
    <location>
        <begin position="280"/>
        <end position="301"/>
    </location>
</feature>
<accession>A0AAW4G1H2</accession>
<dbReference type="GO" id="GO:0005886">
    <property type="term" value="C:plasma membrane"/>
    <property type="evidence" value="ECO:0007669"/>
    <property type="project" value="UniProtKB-SubCell"/>
</dbReference>
<feature type="transmembrane region" description="Helical" evidence="8">
    <location>
        <begin position="402"/>
        <end position="423"/>
    </location>
</feature>
<evidence type="ECO:0000313" key="11">
    <source>
        <dbReference type="Proteomes" id="UP001195196"/>
    </source>
</evidence>
<feature type="transmembrane region" description="Helical" evidence="8">
    <location>
        <begin position="113"/>
        <end position="133"/>
    </location>
</feature>
<protein>
    <submittedName>
        <fullName evidence="10">MFS transporter</fullName>
    </submittedName>
</protein>
<dbReference type="InterPro" id="IPR051084">
    <property type="entry name" value="H+-coupled_symporters"/>
</dbReference>
<feature type="domain" description="Major facilitator superfamily (MFS) profile" evidence="9">
    <location>
        <begin position="17"/>
        <end position="429"/>
    </location>
</feature>
<reference evidence="10" key="1">
    <citation type="submission" date="2021-02" db="EMBL/GenBank/DDBJ databases">
        <title>Taxonomy, biology and ecology of Rhodococcus bacteria occurring in California pistachio and other woody hosts as revealed by genome sequence analyses.</title>
        <authorList>
            <person name="Riely B."/>
            <person name="Gai Y."/>
        </authorList>
    </citation>
    <scope>NUCLEOTIDE SEQUENCE</scope>
    <source>
        <strain evidence="10">BP-295</strain>
    </source>
</reference>
<keyword evidence="3" id="KW-1003">Cell membrane</keyword>
<keyword evidence="6 8" id="KW-1133">Transmembrane helix</keyword>
<dbReference type="InterPro" id="IPR020846">
    <property type="entry name" value="MFS_dom"/>
</dbReference>
<feature type="transmembrane region" description="Helical" evidence="8">
    <location>
        <begin position="370"/>
        <end position="390"/>
    </location>
</feature>
<feature type="transmembrane region" description="Helical" evidence="8">
    <location>
        <begin position="88"/>
        <end position="107"/>
    </location>
</feature>
<keyword evidence="4 8" id="KW-0812">Transmembrane</keyword>
<feature type="transmembrane region" description="Helical" evidence="8">
    <location>
        <begin position="20"/>
        <end position="41"/>
    </location>
</feature>
<dbReference type="PANTHER" id="PTHR43528:SF1">
    <property type="entry name" value="ALPHA-KETOGLUTARATE PERMEASE"/>
    <property type="match status" value="1"/>
</dbReference>
<feature type="transmembrane region" description="Helical" evidence="8">
    <location>
        <begin position="246"/>
        <end position="268"/>
    </location>
</feature>
<dbReference type="InterPro" id="IPR011701">
    <property type="entry name" value="MFS"/>
</dbReference>
<dbReference type="Proteomes" id="UP001195196">
    <property type="component" value="Unassembled WGS sequence"/>
</dbReference>
<evidence type="ECO:0000256" key="2">
    <source>
        <dbReference type="ARBA" id="ARBA00022448"/>
    </source>
</evidence>
<sequence length="452" mass="46582">MTDSATPAPSAAIVRRASLAGFLGTVVESYDFFVYTYLIVYTAPLFFPSDDKVVSVLSSLLVLGSGFLSRPLGGLFFGRLGDRKGRRLTLMVTIIGMGVATAAMGLLPTYEAIGVAAPLLLVLFRLCQGFAAGGELAGSTTFVSEHATKNNHGLLSTITPLGFSAGTAIAPAVVAALAAVLSEDVMGDWGWRIPMLLSIPLTLTCLLLRLGLEDSPEFKRLAAEHKVPRTPVRDLISGHWPQLAKVTLLSAAVLMIGYIVAAFIPLFLQDQAGFAPGTTAAMATVSGIAAIVFTLVAGLVIDRLGRRTLMFVLLGAVAVLFYPILSLMQANDGNVIVAVLGFAVLGGLGGAAASPAYAALTATFPARVRYTGAALGFGLGSAIGGGFGPWLSAQLTETTGNIYSPAFLAIAASLIGMAVIATLPSRGVSTDDGEFVLPGEDAGLAADKIDAT</sequence>
<dbReference type="Pfam" id="PF07690">
    <property type="entry name" value="MFS_1"/>
    <property type="match status" value="1"/>
</dbReference>
<evidence type="ECO:0000259" key="9">
    <source>
        <dbReference type="PROSITE" id="PS50850"/>
    </source>
</evidence>
<dbReference type="GO" id="GO:0015293">
    <property type="term" value="F:symporter activity"/>
    <property type="evidence" value="ECO:0007669"/>
    <property type="project" value="UniProtKB-KW"/>
</dbReference>
<evidence type="ECO:0000256" key="7">
    <source>
        <dbReference type="ARBA" id="ARBA00023136"/>
    </source>
</evidence>
<keyword evidence="7 8" id="KW-0472">Membrane</keyword>
<dbReference type="AlphaFoldDB" id="A0AAW4G1H2"/>
<dbReference type="RefSeq" id="WP_204717448.1">
    <property type="nucleotide sequence ID" value="NZ_JAFFGU010000001.1"/>
</dbReference>
<feature type="transmembrane region" description="Helical" evidence="8">
    <location>
        <begin position="154"/>
        <end position="181"/>
    </location>
</feature>
<evidence type="ECO:0000256" key="8">
    <source>
        <dbReference type="SAM" id="Phobius"/>
    </source>
</evidence>